<feature type="domain" description="Post-transcriptional regulator MKT1 C-terminal" evidence="5">
    <location>
        <begin position="495"/>
        <end position="743"/>
    </location>
</feature>
<evidence type="ECO:0000259" key="4">
    <source>
        <dbReference type="Pfam" id="PF00867"/>
    </source>
</evidence>
<evidence type="ECO:0000259" key="3">
    <source>
        <dbReference type="Pfam" id="PF00752"/>
    </source>
</evidence>
<dbReference type="SUPFAM" id="SSF88723">
    <property type="entry name" value="PIN domain-like"/>
    <property type="match status" value="1"/>
</dbReference>
<dbReference type="InterPro" id="IPR022040">
    <property type="entry name" value="MKT1_N"/>
</dbReference>
<dbReference type="Pfam" id="PF12246">
    <property type="entry name" value="MKT1_C"/>
    <property type="match status" value="1"/>
</dbReference>
<dbReference type="EMBL" id="JAAAIP010000006">
    <property type="protein sequence ID" value="KAG0330150.1"/>
    <property type="molecule type" value="Genomic_DNA"/>
</dbReference>
<name>A0A9P6RXF2_9FUNG</name>
<feature type="domain" description="XPG-I" evidence="4">
    <location>
        <begin position="145"/>
        <end position="227"/>
    </location>
</feature>
<dbReference type="InterPro" id="IPR029060">
    <property type="entry name" value="PIN-like_dom_sf"/>
</dbReference>
<dbReference type="PANTHER" id="PTHR11081:SF32">
    <property type="entry name" value="POST-TRANSCRIPTIONAL REGULATOR MKT1"/>
    <property type="match status" value="1"/>
</dbReference>
<evidence type="ECO:0000313" key="7">
    <source>
        <dbReference type="EMBL" id="KAG0330150.1"/>
    </source>
</evidence>
<dbReference type="Pfam" id="PF00867">
    <property type="entry name" value="XPG_I"/>
    <property type="match status" value="1"/>
</dbReference>
<dbReference type="GO" id="GO:0004518">
    <property type="term" value="F:nuclease activity"/>
    <property type="evidence" value="ECO:0007669"/>
    <property type="project" value="InterPro"/>
</dbReference>
<evidence type="ECO:0000256" key="1">
    <source>
        <dbReference type="ARBA" id="ARBA00022845"/>
    </source>
</evidence>
<dbReference type="OrthoDB" id="17262at2759"/>
<protein>
    <submittedName>
        <fullName evidence="7">Uncharacterized protein</fullName>
    </submittedName>
</protein>
<dbReference type="GO" id="GO:0006417">
    <property type="term" value="P:regulation of translation"/>
    <property type="evidence" value="ECO:0007669"/>
    <property type="project" value="UniProtKB-KW"/>
</dbReference>
<dbReference type="AlphaFoldDB" id="A0A9P6RXF2"/>
<gene>
    <name evidence="7" type="ORF">BGZ99_008013</name>
</gene>
<dbReference type="CDD" id="cd09858">
    <property type="entry name" value="PIN_MKT1"/>
    <property type="match status" value="1"/>
</dbReference>
<keyword evidence="1" id="KW-0810">Translation regulation</keyword>
<dbReference type="InterPro" id="IPR006085">
    <property type="entry name" value="XPG_DNA_repair_N"/>
</dbReference>
<feature type="domain" description="XPG N-terminal" evidence="3">
    <location>
        <begin position="1"/>
        <end position="89"/>
    </location>
</feature>
<sequence>MPVQHLDIYLNQKNLISVQPLSTLSGIRLGIDGNVWLKKVTQAASEQYLAGIGGIPSGLRKAIEKELDGFKAASIHPLFVFSGLALIRKEKPYVSGDAMISKRNTAWDAVNSGKMQLALSSWSTSYVIHQPDLIHLVIRILKEHNVDYIRAPYGAGAQLVYLECNPKQIIHAIYAGSELLMFDVDRVITSIDFGKQTFSVITKKNVLQDFMLSDDQFLDLCILAGGDHGQTFPPLASESAFIYKGILELQQHRTGFNFVKAYADAPQIFKQKPFAIVASYFQVVKSNYVDMFCRMRCAMKHHPILTDEGHVEPMNAQQAPTDIHEFIGYRLPDEVYYYLSRGLISDATLNILLCGYGAEFSPLCNGETKEYRSFLSGDIMKIKAQALALMKSQLHPFYDRKISILHWYDGTSGTVEHVVKADVTSVEAISNWKSGKQSVEKELKKAGIVIPNFSFTLGLVANPGEASSSVLAKGADKPAPLSTLAEVQTRHLSKLLQLRSFIEASHVPSSYGKAIIDASRAHPTVSGEYQDALFVALELVRVELLTSKPYSLSYTKKPVLEDETATKAIRLVSRAASLISARFRGVKSWAGPLNRDLLAFNSVNKVLTRNLRHLSESLILEMLLANECQKDALDFTPLATQQPFAFEPSTVLGILVKEYLETIALNSSGNSSAPNKEQALQQVEEHIGVTSLSSIAEGGVKPELQRGFAFWDVLFEAVKSLSASNVISKELTQEFQDANNWIKSLRI</sequence>
<evidence type="ECO:0000313" key="8">
    <source>
        <dbReference type="Proteomes" id="UP000738325"/>
    </source>
</evidence>
<comment type="caution">
    <text evidence="7">The sequence shown here is derived from an EMBL/GenBank/DDBJ whole genome shotgun (WGS) entry which is preliminary data.</text>
</comment>
<dbReference type="Gene3D" id="3.40.50.1010">
    <property type="entry name" value="5'-nuclease"/>
    <property type="match status" value="1"/>
</dbReference>
<dbReference type="InterPro" id="IPR006086">
    <property type="entry name" value="XPG-I_dom"/>
</dbReference>
<evidence type="ECO:0000259" key="6">
    <source>
        <dbReference type="Pfam" id="PF12247"/>
    </source>
</evidence>
<dbReference type="InterPro" id="IPR022039">
    <property type="entry name" value="MKT1_C"/>
</dbReference>
<dbReference type="GO" id="GO:0003730">
    <property type="term" value="F:mRNA 3'-UTR binding"/>
    <property type="evidence" value="ECO:0007669"/>
    <property type="project" value="TreeGrafter"/>
</dbReference>
<feature type="domain" description="Post-transcriptional regulator MKT1 N-terminal" evidence="6">
    <location>
        <begin position="320"/>
        <end position="408"/>
    </location>
</feature>
<accession>A0A9P6RXF2</accession>
<dbReference type="InterPro" id="IPR006084">
    <property type="entry name" value="XPG/Rad2"/>
</dbReference>
<evidence type="ECO:0000256" key="2">
    <source>
        <dbReference type="ARBA" id="ARBA00024023"/>
    </source>
</evidence>
<dbReference type="GO" id="GO:0006974">
    <property type="term" value="P:DNA damage response"/>
    <property type="evidence" value="ECO:0007669"/>
    <property type="project" value="UniProtKB-ARBA"/>
</dbReference>
<dbReference type="PANTHER" id="PTHR11081">
    <property type="entry name" value="FLAP ENDONUCLEASE FAMILY MEMBER"/>
    <property type="match status" value="1"/>
</dbReference>
<dbReference type="Pfam" id="PF00752">
    <property type="entry name" value="XPG_N"/>
    <property type="match status" value="1"/>
</dbReference>
<dbReference type="PRINTS" id="PR00853">
    <property type="entry name" value="XPGRADSUPER"/>
</dbReference>
<dbReference type="Pfam" id="PF12247">
    <property type="entry name" value="MKT1_N"/>
    <property type="match status" value="1"/>
</dbReference>
<organism evidence="7 8">
    <name type="scientific">Dissophora globulifera</name>
    <dbReference type="NCBI Taxonomy" id="979702"/>
    <lineage>
        <taxon>Eukaryota</taxon>
        <taxon>Fungi</taxon>
        <taxon>Fungi incertae sedis</taxon>
        <taxon>Mucoromycota</taxon>
        <taxon>Mortierellomycotina</taxon>
        <taxon>Mortierellomycetes</taxon>
        <taxon>Mortierellales</taxon>
        <taxon>Mortierellaceae</taxon>
        <taxon>Dissophora</taxon>
    </lineage>
</organism>
<proteinExistence type="inferred from homology"/>
<dbReference type="Proteomes" id="UP000738325">
    <property type="component" value="Unassembled WGS sequence"/>
</dbReference>
<comment type="similarity">
    <text evidence="2">Belongs to the XPG/RAD2 endonuclease family.</text>
</comment>
<keyword evidence="8" id="KW-1185">Reference proteome</keyword>
<evidence type="ECO:0000259" key="5">
    <source>
        <dbReference type="Pfam" id="PF12246"/>
    </source>
</evidence>
<reference evidence="7" key="1">
    <citation type="journal article" date="2020" name="Fungal Divers.">
        <title>Resolving the Mortierellaceae phylogeny through synthesis of multi-gene phylogenetics and phylogenomics.</title>
        <authorList>
            <person name="Vandepol N."/>
            <person name="Liber J."/>
            <person name="Desiro A."/>
            <person name="Na H."/>
            <person name="Kennedy M."/>
            <person name="Barry K."/>
            <person name="Grigoriev I.V."/>
            <person name="Miller A.N."/>
            <person name="O'Donnell K."/>
            <person name="Stajich J.E."/>
            <person name="Bonito G."/>
        </authorList>
    </citation>
    <scope>NUCLEOTIDE SEQUENCE</scope>
    <source>
        <strain evidence="7">REB-010B</strain>
    </source>
</reference>